<organism evidence="1 2">
    <name type="scientific">Penicillium brevicompactum</name>
    <dbReference type="NCBI Taxonomy" id="5074"/>
    <lineage>
        <taxon>Eukaryota</taxon>
        <taxon>Fungi</taxon>
        <taxon>Dikarya</taxon>
        <taxon>Ascomycota</taxon>
        <taxon>Pezizomycotina</taxon>
        <taxon>Eurotiomycetes</taxon>
        <taxon>Eurotiomycetidae</taxon>
        <taxon>Eurotiales</taxon>
        <taxon>Aspergillaceae</taxon>
        <taxon>Penicillium</taxon>
    </lineage>
</organism>
<accession>A0A9W9QES2</accession>
<name>A0A9W9QES2_PENBR</name>
<gene>
    <name evidence="1" type="ORF">N7452_007182</name>
</gene>
<dbReference type="Proteomes" id="UP001147695">
    <property type="component" value="Unassembled WGS sequence"/>
</dbReference>
<proteinExistence type="predicted"/>
<evidence type="ECO:0000313" key="2">
    <source>
        <dbReference type="Proteomes" id="UP001147695"/>
    </source>
</evidence>
<sequence length="344" mass="38920">MDLFYWLPAELILEILSHTDDITSVDSLTSASPHVSAVLKTRPSIAQNLLLTAPSMCHAESKQLTYSIAIINTSHYKDNSSWWQACEMPAQLDGNTSLQMIHIISETQHLASLCLSRMQENLLKILKKVIPEYQLPRVTPYAESPISELELERVIIALLHLKRFSSLRRAATKTWHWPALSEQELNSYNAASAVDYTSAEMIWTIAAILTDLGLNPAYKRERVPCTDSGEQQSTPPWVFLEQIPPPFFDSFVLSGSESRSDCSPPMFPEDETSSLWSMRGSTIQFSWMSLHIMDMRDIIRHTGLTRDSQSKDRSTHFMLWRQFGFFNLGETSSASPGCTLPCPF</sequence>
<evidence type="ECO:0000313" key="1">
    <source>
        <dbReference type="EMBL" id="KAJ5334779.1"/>
    </source>
</evidence>
<comment type="caution">
    <text evidence="1">The sequence shown here is derived from an EMBL/GenBank/DDBJ whole genome shotgun (WGS) entry which is preliminary data.</text>
</comment>
<protein>
    <submittedName>
        <fullName evidence="1">Uncharacterized protein</fullName>
    </submittedName>
</protein>
<reference evidence="1" key="1">
    <citation type="submission" date="2022-12" db="EMBL/GenBank/DDBJ databases">
        <authorList>
            <person name="Petersen C."/>
        </authorList>
    </citation>
    <scope>NUCLEOTIDE SEQUENCE</scope>
    <source>
        <strain evidence="1">IBT 35673</strain>
    </source>
</reference>
<reference evidence="1" key="2">
    <citation type="journal article" date="2023" name="IMA Fungus">
        <title>Comparative genomic study of the Penicillium genus elucidates a diverse pangenome and 15 lateral gene transfer events.</title>
        <authorList>
            <person name="Petersen C."/>
            <person name="Sorensen T."/>
            <person name="Nielsen M.R."/>
            <person name="Sondergaard T.E."/>
            <person name="Sorensen J.L."/>
            <person name="Fitzpatrick D.A."/>
            <person name="Frisvad J.C."/>
            <person name="Nielsen K.L."/>
        </authorList>
    </citation>
    <scope>NUCLEOTIDE SEQUENCE</scope>
    <source>
        <strain evidence="1">IBT 35673</strain>
    </source>
</reference>
<dbReference type="EMBL" id="JAPZBQ010000004">
    <property type="protein sequence ID" value="KAJ5334779.1"/>
    <property type="molecule type" value="Genomic_DNA"/>
</dbReference>
<dbReference type="AlphaFoldDB" id="A0A9W9QES2"/>